<protein>
    <submittedName>
        <fullName evidence="1">Uncharacterized protein</fullName>
    </submittedName>
</protein>
<comment type="caution">
    <text evidence="1">The sequence shown here is derived from an EMBL/GenBank/DDBJ whole genome shotgun (WGS) entry which is preliminary data.</text>
</comment>
<gene>
    <name evidence="1" type="ORF">HPB50_006974</name>
</gene>
<evidence type="ECO:0000313" key="1">
    <source>
        <dbReference type="EMBL" id="KAH6945053.1"/>
    </source>
</evidence>
<evidence type="ECO:0000313" key="2">
    <source>
        <dbReference type="Proteomes" id="UP000821845"/>
    </source>
</evidence>
<name>A0ACB7TDM7_HYAAI</name>
<sequence>MRKRIVSTVRHGEQGVRSYPMIHYMKHLFAAGFLPDKLDYRMASRSAGQTGDGTGDRVRLAEHGFAGRGYAISSMAAASRKIRVDILCNTRRGSDKWMPPPTNPCGEGVPPLLPANNVPTDAPSLRELRRL</sequence>
<keyword evidence="2" id="KW-1185">Reference proteome</keyword>
<reference evidence="1" key="1">
    <citation type="submission" date="2020-05" db="EMBL/GenBank/DDBJ databases">
        <title>Large-scale comparative analyses of tick genomes elucidate their genetic diversity and vector capacities.</title>
        <authorList>
            <person name="Jia N."/>
            <person name="Wang J."/>
            <person name="Shi W."/>
            <person name="Du L."/>
            <person name="Sun Y."/>
            <person name="Zhan W."/>
            <person name="Jiang J."/>
            <person name="Wang Q."/>
            <person name="Zhang B."/>
            <person name="Ji P."/>
            <person name="Sakyi L.B."/>
            <person name="Cui X."/>
            <person name="Yuan T."/>
            <person name="Jiang B."/>
            <person name="Yang W."/>
            <person name="Lam T.T.-Y."/>
            <person name="Chang Q."/>
            <person name="Ding S."/>
            <person name="Wang X."/>
            <person name="Zhu J."/>
            <person name="Ruan X."/>
            <person name="Zhao L."/>
            <person name="Wei J."/>
            <person name="Que T."/>
            <person name="Du C."/>
            <person name="Cheng J."/>
            <person name="Dai P."/>
            <person name="Han X."/>
            <person name="Huang E."/>
            <person name="Gao Y."/>
            <person name="Liu J."/>
            <person name="Shao H."/>
            <person name="Ye R."/>
            <person name="Li L."/>
            <person name="Wei W."/>
            <person name="Wang X."/>
            <person name="Wang C."/>
            <person name="Yang T."/>
            <person name="Huo Q."/>
            <person name="Li W."/>
            <person name="Guo W."/>
            <person name="Chen H."/>
            <person name="Zhou L."/>
            <person name="Ni X."/>
            <person name="Tian J."/>
            <person name="Zhou Y."/>
            <person name="Sheng Y."/>
            <person name="Liu T."/>
            <person name="Pan Y."/>
            <person name="Xia L."/>
            <person name="Li J."/>
            <person name="Zhao F."/>
            <person name="Cao W."/>
        </authorList>
    </citation>
    <scope>NUCLEOTIDE SEQUENCE</scope>
    <source>
        <strain evidence="1">Hyas-2018</strain>
    </source>
</reference>
<dbReference type="Proteomes" id="UP000821845">
    <property type="component" value="Chromosome 1"/>
</dbReference>
<proteinExistence type="predicted"/>
<dbReference type="EMBL" id="CM023481">
    <property type="protein sequence ID" value="KAH6945053.1"/>
    <property type="molecule type" value="Genomic_DNA"/>
</dbReference>
<accession>A0ACB7TDM7</accession>
<organism evidence="1 2">
    <name type="scientific">Hyalomma asiaticum</name>
    <name type="common">Tick</name>
    <dbReference type="NCBI Taxonomy" id="266040"/>
    <lineage>
        <taxon>Eukaryota</taxon>
        <taxon>Metazoa</taxon>
        <taxon>Ecdysozoa</taxon>
        <taxon>Arthropoda</taxon>
        <taxon>Chelicerata</taxon>
        <taxon>Arachnida</taxon>
        <taxon>Acari</taxon>
        <taxon>Parasitiformes</taxon>
        <taxon>Ixodida</taxon>
        <taxon>Ixodoidea</taxon>
        <taxon>Ixodidae</taxon>
        <taxon>Hyalomminae</taxon>
        <taxon>Hyalomma</taxon>
    </lineage>
</organism>